<dbReference type="PROSITE" id="PS51387">
    <property type="entry name" value="FAD_PCMH"/>
    <property type="match status" value="1"/>
</dbReference>
<comment type="cofactor">
    <cofactor evidence="1">
        <name>FAD</name>
        <dbReference type="ChEBI" id="CHEBI:57692"/>
    </cofactor>
</comment>
<sequence length="469" mass="50634">MTIPAEHIEALRALADPKSIVPEDAAGTHLEEWRGRWPGESPLILAPSATEELSRLMAEAYRRGVPMVPQGGHTGLVGGGSAKGEVIISTKRMRQVRDVSAEGFTMTLEAGITLQEAQELARKDDRLFPLSIGAEGTANIGGVLSTNAGGVHVLRYGNARDLVLGIEAVLPDGRIWKGLNQLRKNNTGYDLKHLFIGGEGTIGIITAAVLKTYPRPKEHVTAMLALPSPEHAVKLLSLAQARSGGQLGSFEVMNDGMLELVLHQFPDLPRPLETKSGTYVLMEFSSGQEGTLRETAEGILETAFEEELVIDGTVASSEAQAEALWTIRHNASEAMKKDPSPCVKADVSVPIAAIPEFLAKADAKVLEMEPGARIISFGHMGDGNIHYDILGPAEGPHDKWKARMAEFEHKVHDIVVELGGSISAEHGIGQLKRDELVTRKDPVEMDLMRTIKRSLDPKGLMNPGKLLNP</sequence>
<dbReference type="AlphaFoldDB" id="A0A7Y3RJS2"/>
<dbReference type="Gene3D" id="1.10.45.10">
    <property type="entry name" value="Vanillyl-alcohol Oxidase, Chain A, domain 4"/>
    <property type="match status" value="1"/>
</dbReference>
<evidence type="ECO:0000313" key="6">
    <source>
        <dbReference type="EMBL" id="NNU15280.1"/>
    </source>
</evidence>
<dbReference type="InterPro" id="IPR006094">
    <property type="entry name" value="Oxid_FAD_bind_N"/>
</dbReference>
<dbReference type="InterPro" id="IPR016166">
    <property type="entry name" value="FAD-bd_PCMH"/>
</dbReference>
<dbReference type="InterPro" id="IPR016169">
    <property type="entry name" value="FAD-bd_PCMH_sub2"/>
</dbReference>
<dbReference type="PANTHER" id="PTHR43716">
    <property type="entry name" value="D-2-HYDROXYGLUTARATE DEHYDROGENASE, MITOCHONDRIAL"/>
    <property type="match status" value="1"/>
</dbReference>
<dbReference type="EMBL" id="JABFCX010000002">
    <property type="protein sequence ID" value="NNU15280.1"/>
    <property type="molecule type" value="Genomic_DNA"/>
</dbReference>
<dbReference type="SUPFAM" id="SSF56176">
    <property type="entry name" value="FAD-binding/transporter-associated domain-like"/>
    <property type="match status" value="1"/>
</dbReference>
<dbReference type="Gene3D" id="3.30.43.10">
    <property type="entry name" value="Uridine Diphospho-n-acetylenolpyruvylglucosamine Reductase, domain 2"/>
    <property type="match status" value="1"/>
</dbReference>
<evidence type="ECO:0000313" key="7">
    <source>
        <dbReference type="Proteomes" id="UP000536835"/>
    </source>
</evidence>
<name>A0A7Y3RJS2_9PROT</name>
<keyword evidence="4" id="KW-0274">FAD</keyword>
<dbReference type="InterPro" id="IPR016171">
    <property type="entry name" value="Vanillyl_alc_oxidase_C-sub2"/>
</dbReference>
<evidence type="ECO:0000256" key="1">
    <source>
        <dbReference type="ARBA" id="ARBA00001974"/>
    </source>
</evidence>
<dbReference type="GO" id="GO:0071949">
    <property type="term" value="F:FAD binding"/>
    <property type="evidence" value="ECO:0007669"/>
    <property type="project" value="InterPro"/>
</dbReference>
<dbReference type="Pfam" id="PF02913">
    <property type="entry name" value="FAD-oxidase_C"/>
    <property type="match status" value="1"/>
</dbReference>
<dbReference type="InterPro" id="IPR016164">
    <property type="entry name" value="FAD-linked_Oxase-like_C"/>
</dbReference>
<dbReference type="Proteomes" id="UP000536835">
    <property type="component" value="Unassembled WGS sequence"/>
</dbReference>
<reference evidence="6 7" key="1">
    <citation type="submission" date="2020-05" db="EMBL/GenBank/DDBJ databases">
        <title>Parvularcula mediterraneae sp. nov., isolated from polypropylene straw from shallow seawater of the seashore of Laganas in Zakynthos island, Greece.</title>
        <authorList>
            <person name="Szabo I."/>
            <person name="Al-Omari J."/>
            <person name="Rado J."/>
            <person name="Szerdahelyi G.S."/>
        </authorList>
    </citation>
    <scope>NUCLEOTIDE SEQUENCE [LARGE SCALE GENOMIC DNA]</scope>
    <source>
        <strain evidence="6 7">ZS-1/3</strain>
    </source>
</reference>
<dbReference type="GO" id="GO:0003824">
    <property type="term" value="F:catalytic activity"/>
    <property type="evidence" value="ECO:0007669"/>
    <property type="project" value="InterPro"/>
</dbReference>
<dbReference type="InterPro" id="IPR051264">
    <property type="entry name" value="FAD-oxidored/transferase_4"/>
</dbReference>
<dbReference type="InterPro" id="IPR036318">
    <property type="entry name" value="FAD-bd_PCMH-like_sf"/>
</dbReference>
<accession>A0A7Y3RJS2</accession>
<gene>
    <name evidence="6" type="ORF">HK107_02935</name>
</gene>
<evidence type="ECO:0000256" key="3">
    <source>
        <dbReference type="ARBA" id="ARBA00022630"/>
    </source>
</evidence>
<feature type="domain" description="FAD-binding PCMH-type" evidence="5">
    <location>
        <begin position="37"/>
        <end position="215"/>
    </location>
</feature>
<evidence type="ECO:0000259" key="5">
    <source>
        <dbReference type="PROSITE" id="PS51387"/>
    </source>
</evidence>
<dbReference type="FunFam" id="1.10.45.10:FF:000001">
    <property type="entry name" value="D-lactate dehydrogenase mitochondrial"/>
    <property type="match status" value="1"/>
</dbReference>
<comment type="similarity">
    <text evidence="2">Belongs to the FAD-binding oxidoreductase/transferase type 4 family.</text>
</comment>
<proteinExistence type="inferred from homology"/>
<dbReference type="RefSeq" id="WP_173196641.1">
    <property type="nucleotide sequence ID" value="NZ_JABFCX010000002.1"/>
</dbReference>
<dbReference type="GO" id="GO:0022904">
    <property type="term" value="P:respiratory electron transport chain"/>
    <property type="evidence" value="ECO:0007669"/>
    <property type="project" value="TreeGrafter"/>
</dbReference>
<dbReference type="Gene3D" id="3.30.70.2190">
    <property type="match status" value="1"/>
</dbReference>
<dbReference type="Gene3D" id="3.30.70.2740">
    <property type="match status" value="1"/>
</dbReference>
<dbReference type="Pfam" id="PF01565">
    <property type="entry name" value="FAD_binding_4"/>
    <property type="match status" value="1"/>
</dbReference>
<keyword evidence="3" id="KW-0285">Flavoprotein</keyword>
<dbReference type="SUPFAM" id="SSF55103">
    <property type="entry name" value="FAD-linked oxidases, C-terminal domain"/>
    <property type="match status" value="1"/>
</dbReference>
<evidence type="ECO:0000256" key="4">
    <source>
        <dbReference type="ARBA" id="ARBA00022827"/>
    </source>
</evidence>
<keyword evidence="7" id="KW-1185">Reference proteome</keyword>
<protein>
    <submittedName>
        <fullName evidence="6">FAD-binding oxidoreductase</fullName>
    </submittedName>
</protein>
<dbReference type="PANTHER" id="PTHR43716:SF2">
    <property type="entry name" value="BLL6224 PROTEIN"/>
    <property type="match status" value="1"/>
</dbReference>
<dbReference type="Gene3D" id="3.30.465.10">
    <property type="match status" value="1"/>
</dbReference>
<dbReference type="InterPro" id="IPR016167">
    <property type="entry name" value="FAD-bd_PCMH_sub1"/>
</dbReference>
<comment type="caution">
    <text evidence="6">The sequence shown here is derived from an EMBL/GenBank/DDBJ whole genome shotgun (WGS) entry which is preliminary data.</text>
</comment>
<dbReference type="InterPro" id="IPR004113">
    <property type="entry name" value="FAD-bd_oxidored_4_C"/>
</dbReference>
<evidence type="ECO:0000256" key="2">
    <source>
        <dbReference type="ARBA" id="ARBA00008000"/>
    </source>
</evidence>
<organism evidence="6 7">
    <name type="scientific">Parvularcula mediterranea</name>
    <dbReference type="NCBI Taxonomy" id="2732508"/>
    <lineage>
        <taxon>Bacteria</taxon>
        <taxon>Pseudomonadati</taxon>
        <taxon>Pseudomonadota</taxon>
        <taxon>Alphaproteobacteria</taxon>
        <taxon>Parvularculales</taxon>
        <taxon>Parvularculaceae</taxon>
        <taxon>Parvularcula</taxon>
    </lineage>
</organism>